<dbReference type="AlphaFoldDB" id="A0AAV4MU36"/>
<evidence type="ECO:0000313" key="1">
    <source>
        <dbReference type="EMBL" id="GIX75394.1"/>
    </source>
</evidence>
<accession>A0AAV4MU36</accession>
<protein>
    <submittedName>
        <fullName evidence="1">Uncharacterized protein</fullName>
    </submittedName>
</protein>
<sequence length="125" mass="14228">MDNNPQWTAHGCSSHITLMDCSWDVMMQYGQYDPTAHMDKDTEMNAYVQRMQLANVVLPKQTSLTEDSDNDTINRRLETSDASISAADDGDYLLCACFLSDLTTDVTSRLLCQWNFVTSESVERW</sequence>
<dbReference type="Proteomes" id="UP001054837">
    <property type="component" value="Unassembled WGS sequence"/>
</dbReference>
<reference evidence="1 2" key="1">
    <citation type="submission" date="2021-06" db="EMBL/GenBank/DDBJ databases">
        <title>Caerostris darwini draft genome.</title>
        <authorList>
            <person name="Kono N."/>
            <person name="Arakawa K."/>
        </authorList>
    </citation>
    <scope>NUCLEOTIDE SEQUENCE [LARGE SCALE GENOMIC DNA]</scope>
</reference>
<dbReference type="EMBL" id="BPLQ01000822">
    <property type="protein sequence ID" value="GIX75394.1"/>
    <property type="molecule type" value="Genomic_DNA"/>
</dbReference>
<gene>
    <name evidence="1" type="ORF">CDAR_611891</name>
</gene>
<keyword evidence="2" id="KW-1185">Reference proteome</keyword>
<comment type="caution">
    <text evidence="1">The sequence shown here is derived from an EMBL/GenBank/DDBJ whole genome shotgun (WGS) entry which is preliminary data.</text>
</comment>
<organism evidence="1 2">
    <name type="scientific">Caerostris darwini</name>
    <dbReference type="NCBI Taxonomy" id="1538125"/>
    <lineage>
        <taxon>Eukaryota</taxon>
        <taxon>Metazoa</taxon>
        <taxon>Ecdysozoa</taxon>
        <taxon>Arthropoda</taxon>
        <taxon>Chelicerata</taxon>
        <taxon>Arachnida</taxon>
        <taxon>Araneae</taxon>
        <taxon>Araneomorphae</taxon>
        <taxon>Entelegynae</taxon>
        <taxon>Araneoidea</taxon>
        <taxon>Araneidae</taxon>
        <taxon>Caerostris</taxon>
    </lineage>
</organism>
<proteinExistence type="predicted"/>
<evidence type="ECO:0000313" key="2">
    <source>
        <dbReference type="Proteomes" id="UP001054837"/>
    </source>
</evidence>
<name>A0AAV4MU36_9ARAC</name>